<evidence type="ECO:0000313" key="3">
    <source>
        <dbReference type="Proteomes" id="UP001597188"/>
    </source>
</evidence>
<dbReference type="RefSeq" id="WP_137636191.1">
    <property type="nucleotide sequence ID" value="NZ_BJDL01000035.1"/>
</dbReference>
<feature type="compositionally biased region" description="Low complexity" evidence="1">
    <location>
        <begin position="121"/>
        <end position="142"/>
    </location>
</feature>
<evidence type="ECO:0000313" key="2">
    <source>
        <dbReference type="EMBL" id="MFD1421343.1"/>
    </source>
</evidence>
<reference evidence="3" key="1">
    <citation type="journal article" date="2019" name="Int. J. Syst. Evol. Microbiol.">
        <title>The Global Catalogue of Microorganisms (GCM) 10K type strain sequencing project: providing services to taxonomists for standard genome sequencing and annotation.</title>
        <authorList>
            <consortium name="The Broad Institute Genomics Platform"/>
            <consortium name="The Broad Institute Genome Sequencing Center for Infectious Disease"/>
            <person name="Wu L."/>
            <person name="Ma J."/>
        </authorList>
    </citation>
    <scope>NUCLEOTIDE SEQUENCE [LARGE SCALE GENOMIC DNA]</scope>
    <source>
        <strain evidence="3">CCM 8931</strain>
    </source>
</reference>
<comment type="caution">
    <text evidence="2">The sequence shown here is derived from an EMBL/GenBank/DDBJ whole genome shotgun (WGS) entry which is preliminary data.</text>
</comment>
<evidence type="ECO:0008006" key="4">
    <source>
        <dbReference type="Google" id="ProtNLM"/>
    </source>
</evidence>
<accession>A0ABW4C2W0</accession>
<keyword evidence="3" id="KW-1185">Reference proteome</keyword>
<name>A0ABW4C2W0_9LACO</name>
<evidence type="ECO:0000256" key="1">
    <source>
        <dbReference type="SAM" id="MobiDB-lite"/>
    </source>
</evidence>
<proteinExistence type="predicted"/>
<protein>
    <recommendedName>
        <fullName evidence="4">Cell surface protein</fullName>
    </recommendedName>
</protein>
<sequence>MWRWVSIIGLIISLNQVGEELAVQAIATPTVESSQIDDTTKQSESQSTVSSSAADLSSHVESSSSSESQVSSSSASSVESHAERESSSESSVSQNSADSSSRESQETSYSSSKTGSEHSSDSSVSTSSESTSSSASEPSVVTEGGSDTATSHANDAMPNAVVDTSVDIIDAHGQEVSAGSVLGDHSELTYRFKFKHRTGTAATRKVKLYFRAPKAITFKSAEFLTSQGVTNAVSVGEKRLEYNFPVKLSDQRDWATIEVKVIANHVKNNIVSSEKDDGVAKYYVDGSDHNLVLPRYMLLADLPMHLELAKTEFKIKHHEKLKITGTIKRESSMEDHNVRIMVVRKGDRLASLKLNDEEIATGKFEFDLDEKSLKPGTHELEVFSIDRHNMTSQKLSVSVHVQGNLAFKKVPDQVKFKDVVLNGHSQLTERTDDWQVKVNDERGDVKQSWRLLAAVTSFKDPKKGELAGQLEYHQGQNAVPLTSKGTVIATAQGQAAFDSNQAWKNDTGILLKTRPDAVPGTYQGKITWTLEDVPSDQ</sequence>
<dbReference type="Proteomes" id="UP001597188">
    <property type="component" value="Unassembled WGS sequence"/>
</dbReference>
<dbReference type="EMBL" id="JBHTOJ010000038">
    <property type="protein sequence ID" value="MFD1421343.1"/>
    <property type="molecule type" value="Genomic_DNA"/>
</dbReference>
<feature type="compositionally biased region" description="Low complexity" evidence="1">
    <location>
        <begin position="42"/>
        <end position="79"/>
    </location>
</feature>
<feature type="region of interest" description="Disordered" evidence="1">
    <location>
        <begin position="31"/>
        <end position="158"/>
    </location>
</feature>
<organism evidence="2 3">
    <name type="scientific">Lactiplantibacillus songbeiensis</name>
    <dbReference type="NCBI Taxonomy" id="2559920"/>
    <lineage>
        <taxon>Bacteria</taxon>
        <taxon>Bacillati</taxon>
        <taxon>Bacillota</taxon>
        <taxon>Bacilli</taxon>
        <taxon>Lactobacillales</taxon>
        <taxon>Lactobacillaceae</taxon>
        <taxon>Lactiplantibacillus</taxon>
    </lineage>
</organism>
<feature type="compositionally biased region" description="Low complexity" evidence="1">
    <location>
        <begin position="88"/>
        <end position="99"/>
    </location>
</feature>
<gene>
    <name evidence="2" type="ORF">ACFQ5L_10370</name>
</gene>